<comment type="subunit">
    <text evidence="3 9">Tetramer of two alpha and two beta chains.</text>
</comment>
<evidence type="ECO:0000256" key="9">
    <source>
        <dbReference type="HAMAP-Rule" id="MF_00131"/>
    </source>
</evidence>
<dbReference type="HOGENOM" id="CLU_016734_0_4_5"/>
<dbReference type="PROSITE" id="PS00167">
    <property type="entry name" value="TRP_SYNTHASE_ALPHA"/>
    <property type="match status" value="1"/>
</dbReference>
<dbReference type="PANTHER" id="PTHR43406:SF1">
    <property type="entry name" value="TRYPTOPHAN SYNTHASE ALPHA CHAIN, CHLOROPLASTIC"/>
    <property type="match status" value="1"/>
</dbReference>
<evidence type="ECO:0000256" key="7">
    <source>
        <dbReference type="ARBA" id="ARBA00023239"/>
    </source>
</evidence>
<dbReference type="GO" id="GO:0004834">
    <property type="term" value="F:tryptophan synthase activity"/>
    <property type="evidence" value="ECO:0007669"/>
    <property type="project" value="UniProtKB-UniRule"/>
</dbReference>
<dbReference type="RefSeq" id="WP_014415928.1">
    <property type="nucleotide sequence ID" value="NC_017059.1"/>
</dbReference>
<dbReference type="Gene3D" id="3.20.20.70">
    <property type="entry name" value="Aldolase class I"/>
    <property type="match status" value="1"/>
</dbReference>
<comment type="pathway">
    <text evidence="2 9">Amino-acid biosynthesis; L-tryptophan biosynthesis; L-tryptophan from chorismate: step 5/5.</text>
</comment>
<dbReference type="InterPro" id="IPR013785">
    <property type="entry name" value="Aldolase_TIM"/>
</dbReference>
<evidence type="ECO:0000256" key="5">
    <source>
        <dbReference type="ARBA" id="ARBA00022822"/>
    </source>
</evidence>
<evidence type="ECO:0000256" key="4">
    <source>
        <dbReference type="ARBA" id="ARBA00022605"/>
    </source>
</evidence>
<dbReference type="KEGG" id="rpm:RSPPHO_02672"/>
<dbReference type="InterPro" id="IPR018204">
    <property type="entry name" value="Trp_synthase_alpha_AS"/>
</dbReference>
<dbReference type="NCBIfam" id="TIGR00262">
    <property type="entry name" value="trpA"/>
    <property type="match status" value="1"/>
</dbReference>
<sequence length="265" mass="27385">MSCSSSQDRLAACFARLKAEGRGGLVTYVMAGDPDRESALAVLKGLPGAGADIIELGMPFSDPMADGPAIQAAALRALKGGMTLAGTLETLGAFRETNTETPVVLMGYYNPVFIYGVEAFARDAAQAGADGVILVDVPPEEADEIQPVLRAHGLHLILLATPTSDEARLPTILKNASGFVYQVSIAGITGAQSAQEDAVRAMIGRIRALSDLPVVVGFGVNTPEQAAAFAKMGDAAVVGSAIVRHIAEGRDPLAFVADLARAVRA</sequence>
<keyword evidence="5 9" id="KW-0822">Tryptophan biosynthesis</keyword>
<accession>H6SNG7</accession>
<evidence type="ECO:0000256" key="3">
    <source>
        <dbReference type="ARBA" id="ARBA00011270"/>
    </source>
</evidence>
<organism evidence="11 12">
    <name type="scientific">Pararhodospirillum photometricum DSM 122</name>
    <dbReference type="NCBI Taxonomy" id="1150469"/>
    <lineage>
        <taxon>Bacteria</taxon>
        <taxon>Pseudomonadati</taxon>
        <taxon>Pseudomonadota</taxon>
        <taxon>Alphaproteobacteria</taxon>
        <taxon>Rhodospirillales</taxon>
        <taxon>Rhodospirillaceae</taxon>
        <taxon>Pararhodospirillum</taxon>
    </lineage>
</organism>
<evidence type="ECO:0000313" key="11">
    <source>
        <dbReference type="EMBL" id="CCG09298.1"/>
    </source>
</evidence>
<dbReference type="SUPFAM" id="SSF51366">
    <property type="entry name" value="Ribulose-phoshate binding barrel"/>
    <property type="match status" value="1"/>
</dbReference>
<evidence type="ECO:0000313" key="12">
    <source>
        <dbReference type="Proteomes" id="UP000033220"/>
    </source>
</evidence>
<protein>
    <recommendedName>
        <fullName evidence="9">Tryptophan synthase alpha chain</fullName>
        <ecNumber evidence="9">4.2.1.20</ecNumber>
    </recommendedName>
</protein>
<comment type="function">
    <text evidence="1 9">The alpha subunit is responsible for the aldol cleavage of indoleglycerol phosphate to indole and glyceraldehyde 3-phosphate.</text>
</comment>
<dbReference type="HAMAP" id="MF_00131">
    <property type="entry name" value="Trp_synth_alpha"/>
    <property type="match status" value="1"/>
</dbReference>
<proteinExistence type="inferred from homology"/>
<feature type="active site" description="Proton acceptor" evidence="9">
    <location>
        <position position="55"/>
    </location>
</feature>
<keyword evidence="6 9" id="KW-0057">Aromatic amino acid biosynthesis</keyword>
<evidence type="ECO:0000256" key="8">
    <source>
        <dbReference type="ARBA" id="ARBA00049047"/>
    </source>
</evidence>
<dbReference type="InterPro" id="IPR011060">
    <property type="entry name" value="RibuloseP-bd_barrel"/>
</dbReference>
<evidence type="ECO:0000256" key="2">
    <source>
        <dbReference type="ARBA" id="ARBA00004733"/>
    </source>
</evidence>
<evidence type="ECO:0000256" key="6">
    <source>
        <dbReference type="ARBA" id="ARBA00023141"/>
    </source>
</evidence>
<dbReference type="PATRIC" id="fig|1150469.3.peg.3037"/>
<dbReference type="Proteomes" id="UP000033220">
    <property type="component" value="Chromosome DSM 122"/>
</dbReference>
<dbReference type="FunFam" id="3.20.20.70:FF:000037">
    <property type="entry name" value="Tryptophan synthase alpha chain"/>
    <property type="match status" value="1"/>
</dbReference>
<dbReference type="OrthoDB" id="9804578at2"/>
<dbReference type="InterPro" id="IPR002028">
    <property type="entry name" value="Trp_synthase_suA"/>
</dbReference>
<dbReference type="STRING" id="1150469.RSPPHO_02672"/>
<keyword evidence="7 9" id="KW-0456">Lyase</keyword>
<dbReference type="EMBL" id="HE663493">
    <property type="protein sequence ID" value="CCG09298.1"/>
    <property type="molecule type" value="Genomic_DNA"/>
</dbReference>
<evidence type="ECO:0000256" key="1">
    <source>
        <dbReference type="ARBA" id="ARBA00003365"/>
    </source>
</evidence>
<dbReference type="UniPathway" id="UPA00035">
    <property type="reaction ID" value="UER00044"/>
</dbReference>
<keyword evidence="12" id="KW-1185">Reference proteome</keyword>
<dbReference type="GO" id="GO:0005829">
    <property type="term" value="C:cytosol"/>
    <property type="evidence" value="ECO:0007669"/>
    <property type="project" value="TreeGrafter"/>
</dbReference>
<dbReference type="PANTHER" id="PTHR43406">
    <property type="entry name" value="TRYPTOPHAN SYNTHASE, ALPHA CHAIN"/>
    <property type="match status" value="1"/>
</dbReference>
<dbReference type="EC" id="4.2.1.20" evidence="9"/>
<evidence type="ECO:0000256" key="10">
    <source>
        <dbReference type="RuleBase" id="RU003662"/>
    </source>
</evidence>
<comment type="similarity">
    <text evidence="9 10">Belongs to the TrpA family.</text>
</comment>
<reference evidence="11 12" key="1">
    <citation type="submission" date="2012-02" db="EMBL/GenBank/DDBJ databases">
        <title>Shotgun genome sequence of Phaeospirillum photometricum DSM 122.</title>
        <authorList>
            <person name="Duquesne K."/>
            <person name="Sturgis J."/>
        </authorList>
    </citation>
    <scope>NUCLEOTIDE SEQUENCE [LARGE SCALE GENOMIC DNA]</scope>
    <source>
        <strain evidence="12">DSM122</strain>
    </source>
</reference>
<keyword evidence="4 9" id="KW-0028">Amino-acid biosynthesis</keyword>
<feature type="active site" description="Proton acceptor" evidence="9">
    <location>
        <position position="66"/>
    </location>
</feature>
<comment type="catalytic activity">
    <reaction evidence="8 9">
        <text>(1S,2R)-1-C-(indol-3-yl)glycerol 3-phosphate + L-serine = D-glyceraldehyde 3-phosphate + L-tryptophan + H2O</text>
        <dbReference type="Rhea" id="RHEA:10532"/>
        <dbReference type="ChEBI" id="CHEBI:15377"/>
        <dbReference type="ChEBI" id="CHEBI:33384"/>
        <dbReference type="ChEBI" id="CHEBI:57912"/>
        <dbReference type="ChEBI" id="CHEBI:58866"/>
        <dbReference type="ChEBI" id="CHEBI:59776"/>
        <dbReference type="EC" id="4.2.1.20"/>
    </reaction>
</comment>
<dbReference type="eggNOG" id="COG0159">
    <property type="taxonomic scope" value="Bacteria"/>
</dbReference>
<name>H6SNG7_PARPM</name>
<dbReference type="CDD" id="cd04724">
    <property type="entry name" value="Tryptophan_synthase_alpha"/>
    <property type="match status" value="1"/>
</dbReference>
<gene>
    <name evidence="9" type="primary">trpA</name>
    <name evidence="11" type="ORF">RSPPHO_02672</name>
</gene>
<dbReference type="Pfam" id="PF00290">
    <property type="entry name" value="Trp_syntA"/>
    <property type="match status" value="1"/>
</dbReference>
<dbReference type="AlphaFoldDB" id="H6SNG7"/>